<feature type="chain" id="PRO_5047001095" description="Leukocyte cell-derived chemotaxin 1" evidence="18">
    <location>
        <begin position="23"/>
        <end position="290"/>
    </location>
</feature>
<dbReference type="STRING" id="61819.ENSACIP00000024241"/>
<keyword evidence="11" id="KW-1015">Disulfide bond</keyword>
<comment type="subcellular location">
    <subcellularLocation>
        <location evidence="14">Endomembrane system</location>
        <topology evidence="14">Single-pass membrane protein</topology>
    </subcellularLocation>
    <subcellularLocation>
        <location evidence="1">Secreted</location>
        <location evidence="1">Extracellular space</location>
        <location evidence="1">Extracellular matrix</location>
    </subcellularLocation>
</comment>
<proteinExistence type="inferred from homology"/>
<dbReference type="Proteomes" id="UP000261340">
    <property type="component" value="Unplaced"/>
</dbReference>
<feature type="domain" description="BRICHOS" evidence="19">
    <location>
        <begin position="97"/>
        <end position="194"/>
    </location>
</feature>
<organism evidence="20 21">
    <name type="scientific">Amphilophus citrinellus</name>
    <name type="common">Midas cichlid</name>
    <name type="synonym">Cichlasoma citrinellum</name>
    <dbReference type="NCBI Taxonomy" id="61819"/>
    <lineage>
        <taxon>Eukaryota</taxon>
        <taxon>Metazoa</taxon>
        <taxon>Chordata</taxon>
        <taxon>Craniata</taxon>
        <taxon>Vertebrata</taxon>
        <taxon>Euteleostomi</taxon>
        <taxon>Actinopterygii</taxon>
        <taxon>Neopterygii</taxon>
        <taxon>Teleostei</taxon>
        <taxon>Neoteleostei</taxon>
        <taxon>Acanthomorphata</taxon>
        <taxon>Ovalentaria</taxon>
        <taxon>Cichlomorphae</taxon>
        <taxon>Cichliformes</taxon>
        <taxon>Cichlidae</taxon>
        <taxon>New World cichlids</taxon>
        <taxon>Cichlasomatinae</taxon>
        <taxon>Heroini</taxon>
        <taxon>Amphilophus</taxon>
    </lineage>
</organism>
<evidence type="ECO:0000256" key="12">
    <source>
        <dbReference type="ARBA" id="ARBA00023180"/>
    </source>
</evidence>
<keyword evidence="18" id="KW-0732">Signal</keyword>
<dbReference type="InterPro" id="IPR007084">
    <property type="entry name" value="BRICHOS_dom"/>
</dbReference>
<keyword evidence="13" id="KW-0891">Chondrogenesis</keyword>
<evidence type="ECO:0000313" key="21">
    <source>
        <dbReference type="Proteomes" id="UP000261340"/>
    </source>
</evidence>
<evidence type="ECO:0000256" key="8">
    <source>
        <dbReference type="ARBA" id="ARBA00022782"/>
    </source>
</evidence>
<dbReference type="GO" id="GO:0030154">
    <property type="term" value="P:cell differentiation"/>
    <property type="evidence" value="ECO:0007669"/>
    <property type="project" value="UniProtKB-KW"/>
</dbReference>
<comment type="similarity">
    <text evidence="2">Belongs to the chondromodulin-1 family.</text>
</comment>
<dbReference type="GO" id="GO:0051216">
    <property type="term" value="P:cartilage development"/>
    <property type="evidence" value="ECO:0007669"/>
    <property type="project" value="UniProtKB-KW"/>
</dbReference>
<evidence type="ECO:0000256" key="18">
    <source>
        <dbReference type="SAM" id="SignalP"/>
    </source>
</evidence>
<evidence type="ECO:0000313" key="20">
    <source>
        <dbReference type="Ensembl" id="ENSACIP00000024241.1"/>
    </source>
</evidence>
<dbReference type="OMA" id="CYIKSHI"/>
<evidence type="ECO:0000256" key="5">
    <source>
        <dbReference type="ARBA" id="ARBA00022530"/>
    </source>
</evidence>
<evidence type="ECO:0000259" key="19">
    <source>
        <dbReference type="PROSITE" id="PS50869"/>
    </source>
</evidence>
<evidence type="ECO:0000256" key="9">
    <source>
        <dbReference type="ARBA" id="ARBA00022989"/>
    </source>
</evidence>
<evidence type="ECO:0000256" key="3">
    <source>
        <dbReference type="ARBA" id="ARBA00022473"/>
    </source>
</evidence>
<dbReference type="PANTHER" id="PTHR14064:SF6">
    <property type="entry name" value="LEUKOCYTE CELL-DERIVED CHEMOTAXIN 1"/>
    <property type="match status" value="1"/>
</dbReference>
<keyword evidence="7 17" id="KW-0812">Transmembrane</keyword>
<dbReference type="GO" id="GO:0016525">
    <property type="term" value="P:negative regulation of angiogenesis"/>
    <property type="evidence" value="ECO:0007669"/>
    <property type="project" value="TreeGrafter"/>
</dbReference>
<evidence type="ECO:0000256" key="10">
    <source>
        <dbReference type="ARBA" id="ARBA00023136"/>
    </source>
</evidence>
<feature type="transmembrane region" description="Helical" evidence="17">
    <location>
        <begin position="33"/>
        <end position="57"/>
    </location>
</feature>
<dbReference type="GeneTree" id="ENSGT00480000042679"/>
<evidence type="ECO:0000256" key="16">
    <source>
        <dbReference type="ARBA" id="ARBA00042622"/>
    </source>
</evidence>
<dbReference type="SMART" id="SM01039">
    <property type="entry name" value="BRICHOS"/>
    <property type="match status" value="1"/>
</dbReference>
<accession>A0A3Q0SM32</accession>
<keyword evidence="10 17" id="KW-0472">Membrane</keyword>
<evidence type="ECO:0000256" key="6">
    <source>
        <dbReference type="ARBA" id="ARBA00022685"/>
    </source>
</evidence>
<keyword evidence="4" id="KW-0964">Secreted</keyword>
<dbReference type="PANTHER" id="PTHR14064">
    <property type="entry name" value="CHONDROMODULIN-RELATED"/>
    <property type="match status" value="1"/>
</dbReference>
<reference evidence="20" key="2">
    <citation type="submission" date="2025-09" db="UniProtKB">
        <authorList>
            <consortium name="Ensembl"/>
        </authorList>
    </citation>
    <scope>IDENTIFICATION</scope>
</reference>
<keyword evidence="9 17" id="KW-1133">Transmembrane helix</keyword>
<keyword evidence="5" id="KW-0272">Extracellular matrix</keyword>
<protein>
    <recommendedName>
        <fullName evidence="15">Leukocyte cell-derived chemotaxin 1</fullName>
    </recommendedName>
    <alternativeName>
        <fullName evidence="16">Chondromodulin</fullName>
    </alternativeName>
</protein>
<dbReference type="GO" id="GO:0001937">
    <property type="term" value="P:negative regulation of endothelial cell proliferation"/>
    <property type="evidence" value="ECO:0007669"/>
    <property type="project" value="TreeGrafter"/>
</dbReference>
<dbReference type="Gene3D" id="3.30.390.150">
    <property type="match status" value="1"/>
</dbReference>
<evidence type="ECO:0000256" key="2">
    <source>
        <dbReference type="ARBA" id="ARBA00009898"/>
    </source>
</evidence>
<keyword evidence="12" id="KW-0325">Glycoprotein</keyword>
<dbReference type="AlphaFoldDB" id="A0A3Q0SM32"/>
<evidence type="ECO:0000256" key="1">
    <source>
        <dbReference type="ARBA" id="ARBA00004498"/>
    </source>
</evidence>
<evidence type="ECO:0000256" key="7">
    <source>
        <dbReference type="ARBA" id="ARBA00022692"/>
    </source>
</evidence>
<dbReference type="PROSITE" id="PS50869">
    <property type="entry name" value="BRICHOS"/>
    <property type="match status" value="1"/>
</dbReference>
<feature type="signal peptide" evidence="18">
    <location>
        <begin position="1"/>
        <end position="22"/>
    </location>
</feature>
<dbReference type="Ensembl" id="ENSACIT00000024882.1">
    <property type="protein sequence ID" value="ENSACIP00000024241.1"/>
    <property type="gene ID" value="ENSACIG00000018824.1"/>
</dbReference>
<evidence type="ECO:0000256" key="15">
    <source>
        <dbReference type="ARBA" id="ARBA00039682"/>
    </source>
</evidence>
<keyword evidence="8" id="KW-0221">Differentiation</keyword>
<evidence type="ECO:0000256" key="4">
    <source>
        <dbReference type="ARBA" id="ARBA00022525"/>
    </source>
</evidence>
<keyword evidence="6" id="KW-0165">Cleavage on pair of basic residues</keyword>
<dbReference type="InterPro" id="IPR043405">
    <property type="entry name" value="Chondromodulin/Tenomodulin"/>
</dbReference>
<keyword evidence="3" id="KW-0217">Developmental protein</keyword>
<evidence type="ECO:0000256" key="17">
    <source>
        <dbReference type="SAM" id="Phobius"/>
    </source>
</evidence>
<name>A0A3Q0SM32_AMPCI</name>
<dbReference type="Pfam" id="PF04089">
    <property type="entry name" value="BRICHOS"/>
    <property type="match status" value="1"/>
</dbReference>
<dbReference type="GO" id="GO:0012505">
    <property type="term" value="C:endomembrane system"/>
    <property type="evidence" value="ECO:0007669"/>
    <property type="project" value="UniProtKB-SubCell"/>
</dbReference>
<evidence type="ECO:0000256" key="13">
    <source>
        <dbReference type="ARBA" id="ARBA00023188"/>
    </source>
</evidence>
<reference evidence="20" key="1">
    <citation type="submission" date="2025-08" db="UniProtKB">
        <authorList>
            <consortium name="Ensembl"/>
        </authorList>
    </citation>
    <scope>IDENTIFICATION</scope>
</reference>
<evidence type="ECO:0000256" key="11">
    <source>
        <dbReference type="ARBA" id="ARBA00023157"/>
    </source>
</evidence>
<keyword evidence="21" id="KW-1185">Reference proteome</keyword>
<sequence>MAQCVSFLTLLTLNFQGQSTCSTPTSAALSHPLRFGAVVVIVGAVLMLCASVATLYLQKGSNKNVYNVHYSMNINGEVREGSMEIDSDNNLERFKTGRGAEEAVEIHDFQIGITGIRFFGGDKCYIKSQIKAKLPPMGTHSKEMLMFDLTDKSMPVRFDEEFLIWVAAEQPLKDTRFLSKKILDLCGELPIHWLQPTHHKEEEGAQSAAGSAYNPENPYQVKDSALTFDTMLDHQGICCSECQRSYTHCQRVCEPLRGYWPWPYNYRGCQVACRVIMPCRWWVARIFGVV</sequence>
<evidence type="ECO:0000256" key="14">
    <source>
        <dbReference type="ARBA" id="ARBA00037847"/>
    </source>
</evidence>